<keyword evidence="3" id="KW-0472">Membrane</keyword>
<name>A0AAN9S1L0_PSOTE</name>
<proteinExistence type="inferred from homology"/>
<dbReference type="PANTHER" id="PTHR11119">
    <property type="entry name" value="XANTHINE-URACIL / VITAMIN C PERMEASE FAMILY MEMBER"/>
    <property type="match status" value="1"/>
</dbReference>
<sequence length="208" mass="23557">MSSIGARSAEIYVMEKRQKEKLKRMEEERGGRGEVRGEERKVVGSSSVGKNKVHPGSEHDNSTGAYKTLTHLHQYPYPFLQLYTVFCLALWFSKMNSMRNLFITGVVLFLGFSVPEYFREYTSKALHGPTLRRAGWFDDFLNTIFLSSPTVAMMVAVFLDNTLDYRIVPKKGECHGGPSSEHLMELAGMKNSIRYLSTSTGFSLHGRN</sequence>
<feature type="region of interest" description="Disordered" evidence="2">
    <location>
        <begin position="21"/>
        <end position="60"/>
    </location>
</feature>
<keyword evidence="5" id="KW-1185">Reference proteome</keyword>
<evidence type="ECO:0000256" key="3">
    <source>
        <dbReference type="SAM" id="Phobius"/>
    </source>
</evidence>
<comment type="similarity">
    <text evidence="1">Belongs to the nucleobase:cation symporter-2 (NCS2) (TC 2.A.40) family.</text>
</comment>
<keyword evidence="3" id="KW-0812">Transmembrane</keyword>
<feature type="transmembrane region" description="Helical" evidence="3">
    <location>
        <begin position="100"/>
        <end position="118"/>
    </location>
</feature>
<gene>
    <name evidence="4" type="ORF">VNO78_28356</name>
</gene>
<keyword evidence="3" id="KW-1133">Transmembrane helix</keyword>
<evidence type="ECO:0000256" key="2">
    <source>
        <dbReference type="SAM" id="MobiDB-lite"/>
    </source>
</evidence>
<comment type="caution">
    <text evidence="4">The sequence shown here is derived from an EMBL/GenBank/DDBJ whole genome shotgun (WGS) entry which is preliminary data.</text>
</comment>
<dbReference type="EMBL" id="JAYMYS010000007">
    <property type="protein sequence ID" value="KAK7387503.1"/>
    <property type="molecule type" value="Genomic_DNA"/>
</dbReference>
<accession>A0AAN9S1L0</accession>
<reference evidence="4 5" key="1">
    <citation type="submission" date="2024-01" db="EMBL/GenBank/DDBJ databases">
        <title>The genomes of 5 underutilized Papilionoideae crops provide insights into root nodulation and disease resistanc.</title>
        <authorList>
            <person name="Jiang F."/>
        </authorList>
    </citation>
    <scope>NUCLEOTIDE SEQUENCE [LARGE SCALE GENOMIC DNA]</scope>
    <source>
        <strain evidence="4">DUOXIRENSHENG_FW03</strain>
        <tissue evidence="4">Leaves</tissue>
    </source>
</reference>
<dbReference type="AlphaFoldDB" id="A0AAN9S1L0"/>
<evidence type="ECO:0000256" key="1">
    <source>
        <dbReference type="ARBA" id="ARBA00008821"/>
    </source>
</evidence>
<dbReference type="Proteomes" id="UP001386955">
    <property type="component" value="Unassembled WGS sequence"/>
</dbReference>
<evidence type="ECO:0000313" key="4">
    <source>
        <dbReference type="EMBL" id="KAK7387503.1"/>
    </source>
</evidence>
<organism evidence="4 5">
    <name type="scientific">Psophocarpus tetragonolobus</name>
    <name type="common">Winged bean</name>
    <name type="synonym">Dolichos tetragonolobus</name>
    <dbReference type="NCBI Taxonomy" id="3891"/>
    <lineage>
        <taxon>Eukaryota</taxon>
        <taxon>Viridiplantae</taxon>
        <taxon>Streptophyta</taxon>
        <taxon>Embryophyta</taxon>
        <taxon>Tracheophyta</taxon>
        <taxon>Spermatophyta</taxon>
        <taxon>Magnoliopsida</taxon>
        <taxon>eudicotyledons</taxon>
        <taxon>Gunneridae</taxon>
        <taxon>Pentapetalae</taxon>
        <taxon>rosids</taxon>
        <taxon>fabids</taxon>
        <taxon>Fabales</taxon>
        <taxon>Fabaceae</taxon>
        <taxon>Papilionoideae</taxon>
        <taxon>50 kb inversion clade</taxon>
        <taxon>NPAAA clade</taxon>
        <taxon>indigoferoid/millettioid clade</taxon>
        <taxon>Phaseoleae</taxon>
        <taxon>Psophocarpus</taxon>
    </lineage>
</organism>
<protein>
    <submittedName>
        <fullName evidence="4">Uncharacterized protein</fullName>
    </submittedName>
</protein>
<feature type="compositionally biased region" description="Basic and acidic residues" evidence="2">
    <location>
        <begin position="21"/>
        <end position="42"/>
    </location>
</feature>
<evidence type="ECO:0000313" key="5">
    <source>
        <dbReference type="Proteomes" id="UP001386955"/>
    </source>
</evidence>
<feature type="transmembrane region" description="Helical" evidence="3">
    <location>
        <begin position="140"/>
        <end position="159"/>
    </location>
</feature>